<dbReference type="Proteomes" id="UP000054248">
    <property type="component" value="Unassembled WGS sequence"/>
</dbReference>
<sequence length="328" mass="35541">MPIEGKLALGLSDKDFDFPIFPSPYTETDIAFTGSNGAEAERFINLIRRRARAEGKLRDKEWILDLAVSSLEGEALRWHSRLSREVRNDWDKLEDALLEQYPPSSPTNEPSRRSSFDPTPAGTPTSAAGAAPAPAPAPISEISRSFMQLNLGPQTGLIKVVADDASVSGYLARSMDPQYAIMITCANPEDALKVQFWPASYPHGIEILNSATRLTWMGATHWDNSDVSSQLGKGSRASAALTTTSSPTSTASSSYIGAKGPTKSGIWNVSPFDGSVSASWEADGCSYNLQLVAIISKKHLFLVSNYEAYCASRPKGTRCKARMIFEPA</sequence>
<proteinExistence type="predicted"/>
<name>A0A0C3M569_9AGAM</name>
<dbReference type="AlphaFoldDB" id="A0A0C3M569"/>
<reference evidence="3" key="2">
    <citation type="submission" date="2015-01" db="EMBL/GenBank/DDBJ databases">
        <title>Evolutionary Origins and Diversification of the Mycorrhizal Mutualists.</title>
        <authorList>
            <consortium name="DOE Joint Genome Institute"/>
            <consortium name="Mycorrhizal Genomics Consortium"/>
            <person name="Kohler A."/>
            <person name="Kuo A."/>
            <person name="Nagy L.G."/>
            <person name="Floudas D."/>
            <person name="Copeland A."/>
            <person name="Barry K.W."/>
            <person name="Cichocki N."/>
            <person name="Veneault-Fourrey C."/>
            <person name="LaButti K."/>
            <person name="Lindquist E.A."/>
            <person name="Lipzen A."/>
            <person name="Lundell T."/>
            <person name="Morin E."/>
            <person name="Murat C."/>
            <person name="Riley R."/>
            <person name="Ohm R."/>
            <person name="Sun H."/>
            <person name="Tunlid A."/>
            <person name="Henrissat B."/>
            <person name="Grigoriev I.V."/>
            <person name="Hibbett D.S."/>
            <person name="Martin F."/>
        </authorList>
    </citation>
    <scope>NUCLEOTIDE SEQUENCE [LARGE SCALE GENOMIC DNA]</scope>
    <source>
        <strain evidence="3">MUT 4182</strain>
    </source>
</reference>
<gene>
    <name evidence="2" type="ORF">M407DRAFT_229398</name>
</gene>
<dbReference type="EMBL" id="KN822990">
    <property type="protein sequence ID" value="KIO28812.1"/>
    <property type="molecule type" value="Genomic_DNA"/>
</dbReference>
<accession>A0A0C3M569</accession>
<organism evidence="2 3">
    <name type="scientific">Tulasnella calospora MUT 4182</name>
    <dbReference type="NCBI Taxonomy" id="1051891"/>
    <lineage>
        <taxon>Eukaryota</taxon>
        <taxon>Fungi</taxon>
        <taxon>Dikarya</taxon>
        <taxon>Basidiomycota</taxon>
        <taxon>Agaricomycotina</taxon>
        <taxon>Agaricomycetes</taxon>
        <taxon>Cantharellales</taxon>
        <taxon>Tulasnellaceae</taxon>
        <taxon>Tulasnella</taxon>
    </lineage>
</organism>
<evidence type="ECO:0000256" key="1">
    <source>
        <dbReference type="SAM" id="MobiDB-lite"/>
    </source>
</evidence>
<dbReference type="OrthoDB" id="3201562at2759"/>
<evidence type="ECO:0000313" key="2">
    <source>
        <dbReference type="EMBL" id="KIO28812.1"/>
    </source>
</evidence>
<protein>
    <submittedName>
        <fullName evidence="2">Uncharacterized protein</fullName>
    </submittedName>
</protein>
<feature type="compositionally biased region" description="Low complexity" evidence="1">
    <location>
        <begin position="118"/>
        <end position="132"/>
    </location>
</feature>
<keyword evidence="3" id="KW-1185">Reference proteome</keyword>
<feature type="region of interest" description="Disordered" evidence="1">
    <location>
        <begin position="100"/>
        <end position="137"/>
    </location>
</feature>
<evidence type="ECO:0000313" key="3">
    <source>
        <dbReference type="Proteomes" id="UP000054248"/>
    </source>
</evidence>
<reference evidence="2 3" key="1">
    <citation type="submission" date="2014-04" db="EMBL/GenBank/DDBJ databases">
        <authorList>
            <consortium name="DOE Joint Genome Institute"/>
            <person name="Kuo A."/>
            <person name="Girlanda M."/>
            <person name="Perotto S."/>
            <person name="Kohler A."/>
            <person name="Nagy L.G."/>
            <person name="Floudas D."/>
            <person name="Copeland A."/>
            <person name="Barry K.W."/>
            <person name="Cichocki N."/>
            <person name="Veneault-Fourrey C."/>
            <person name="LaButti K."/>
            <person name="Lindquist E.A."/>
            <person name="Lipzen A."/>
            <person name="Lundell T."/>
            <person name="Morin E."/>
            <person name="Murat C."/>
            <person name="Sun H."/>
            <person name="Tunlid A."/>
            <person name="Henrissat B."/>
            <person name="Grigoriev I.V."/>
            <person name="Hibbett D.S."/>
            <person name="Martin F."/>
            <person name="Nordberg H.P."/>
            <person name="Cantor M.N."/>
            <person name="Hua S.X."/>
        </authorList>
    </citation>
    <scope>NUCLEOTIDE SEQUENCE [LARGE SCALE GENOMIC DNA]</scope>
    <source>
        <strain evidence="2 3">MUT 4182</strain>
    </source>
</reference>
<dbReference type="HOGENOM" id="CLU_061438_1_0_1"/>